<sequence length="125" mass="14037">MVCDVMEESGSFVGCNTPGSLTDLLPQSLPRSGQETLIVLYTAWLSVSVGDEGNRPTESMWLCRSCCPQNHVDFRHLLRIPDDEFVPELRQDEFTCLNLDVTMPEPGSVPGMKRDLPVLFWIHGK</sequence>
<dbReference type="SUPFAM" id="SSF53474">
    <property type="entry name" value="alpha/beta-Hydrolases"/>
    <property type="match status" value="1"/>
</dbReference>
<comment type="caution">
    <text evidence="1">The sequence shown here is derived from an EMBL/GenBank/DDBJ whole genome shotgun (WGS) entry which is preliminary data.</text>
</comment>
<accession>A0A9W9UDL5</accession>
<gene>
    <name evidence="1" type="ORF">N7452_007502</name>
</gene>
<dbReference type="EMBL" id="JAPZBQ010000004">
    <property type="protein sequence ID" value="KAJ5335099.1"/>
    <property type="molecule type" value="Genomic_DNA"/>
</dbReference>
<reference evidence="1" key="1">
    <citation type="submission" date="2022-12" db="EMBL/GenBank/DDBJ databases">
        <authorList>
            <person name="Petersen C."/>
        </authorList>
    </citation>
    <scope>NUCLEOTIDE SEQUENCE</scope>
    <source>
        <strain evidence="1">IBT 35673</strain>
    </source>
</reference>
<proteinExistence type="predicted"/>
<name>A0A9W9UDL5_PENBR</name>
<dbReference type="GO" id="GO:0072330">
    <property type="term" value="P:monocarboxylic acid biosynthetic process"/>
    <property type="evidence" value="ECO:0007669"/>
    <property type="project" value="UniProtKB-ARBA"/>
</dbReference>
<dbReference type="GO" id="GO:0017000">
    <property type="term" value="P:antibiotic biosynthetic process"/>
    <property type="evidence" value="ECO:0007669"/>
    <property type="project" value="UniProtKB-ARBA"/>
</dbReference>
<organism evidence="1 2">
    <name type="scientific">Penicillium brevicompactum</name>
    <dbReference type="NCBI Taxonomy" id="5074"/>
    <lineage>
        <taxon>Eukaryota</taxon>
        <taxon>Fungi</taxon>
        <taxon>Dikarya</taxon>
        <taxon>Ascomycota</taxon>
        <taxon>Pezizomycotina</taxon>
        <taxon>Eurotiomycetes</taxon>
        <taxon>Eurotiomycetidae</taxon>
        <taxon>Eurotiales</taxon>
        <taxon>Aspergillaceae</taxon>
        <taxon>Penicillium</taxon>
    </lineage>
</organism>
<dbReference type="InterPro" id="IPR029058">
    <property type="entry name" value="AB_hydrolase_fold"/>
</dbReference>
<protein>
    <submittedName>
        <fullName evidence="1">Uncharacterized protein</fullName>
    </submittedName>
</protein>
<evidence type="ECO:0000313" key="2">
    <source>
        <dbReference type="Proteomes" id="UP001147695"/>
    </source>
</evidence>
<dbReference type="Proteomes" id="UP001147695">
    <property type="component" value="Unassembled WGS sequence"/>
</dbReference>
<dbReference type="Gene3D" id="3.40.50.1820">
    <property type="entry name" value="alpha/beta hydrolase"/>
    <property type="match status" value="1"/>
</dbReference>
<dbReference type="AlphaFoldDB" id="A0A9W9UDL5"/>
<evidence type="ECO:0000313" key="1">
    <source>
        <dbReference type="EMBL" id="KAJ5335099.1"/>
    </source>
</evidence>
<reference evidence="1" key="2">
    <citation type="journal article" date="2023" name="IMA Fungus">
        <title>Comparative genomic study of the Penicillium genus elucidates a diverse pangenome and 15 lateral gene transfer events.</title>
        <authorList>
            <person name="Petersen C."/>
            <person name="Sorensen T."/>
            <person name="Nielsen M.R."/>
            <person name="Sondergaard T.E."/>
            <person name="Sorensen J.L."/>
            <person name="Fitzpatrick D.A."/>
            <person name="Frisvad J.C."/>
            <person name="Nielsen K.L."/>
        </authorList>
    </citation>
    <scope>NUCLEOTIDE SEQUENCE</scope>
    <source>
        <strain evidence="1">IBT 35673</strain>
    </source>
</reference>